<evidence type="ECO:0000259" key="7">
    <source>
        <dbReference type="PROSITE" id="PS51918"/>
    </source>
</evidence>
<dbReference type="Gene3D" id="3.20.20.70">
    <property type="entry name" value="Aldolase class I"/>
    <property type="match status" value="1"/>
</dbReference>
<evidence type="ECO:0000256" key="1">
    <source>
        <dbReference type="ARBA" id="ARBA00001966"/>
    </source>
</evidence>
<dbReference type="Proteomes" id="UP000004200">
    <property type="component" value="Unassembled WGS sequence"/>
</dbReference>
<dbReference type="GO" id="GO:0046872">
    <property type="term" value="F:metal ion binding"/>
    <property type="evidence" value="ECO:0007669"/>
    <property type="project" value="UniProtKB-KW"/>
</dbReference>
<keyword evidence="2" id="KW-0004">4Fe-4S</keyword>
<dbReference type="RefSeq" id="WP_007039523.1">
    <property type="nucleotide sequence ID" value="NZ_AFWT01000004.1"/>
</dbReference>
<dbReference type="SFLD" id="SFLDS00029">
    <property type="entry name" value="Radical_SAM"/>
    <property type="match status" value="1"/>
</dbReference>
<feature type="domain" description="Radical SAM core" evidence="7">
    <location>
        <begin position="44"/>
        <end position="257"/>
    </location>
</feature>
<dbReference type="AlphaFoldDB" id="G2DXT0"/>
<dbReference type="InterPro" id="IPR013785">
    <property type="entry name" value="Aldolase_TIM"/>
</dbReference>
<dbReference type="Pfam" id="PF04055">
    <property type="entry name" value="Radical_SAM"/>
    <property type="match status" value="1"/>
</dbReference>
<dbReference type="GO" id="GO:0051539">
    <property type="term" value="F:4 iron, 4 sulfur cluster binding"/>
    <property type="evidence" value="ECO:0007669"/>
    <property type="project" value="UniProtKB-KW"/>
</dbReference>
<gene>
    <name evidence="8" type="ORF">ThidrDRAFT_0807</name>
</gene>
<dbReference type="EMBL" id="AFWT01000004">
    <property type="protein sequence ID" value="EGV33129.1"/>
    <property type="molecule type" value="Genomic_DNA"/>
</dbReference>
<dbReference type="PATRIC" id="fig|765913.3.peg.821"/>
<dbReference type="SFLD" id="SFLDG01094">
    <property type="entry name" value="Uncharacterised_Radical_SAM_Su"/>
    <property type="match status" value="1"/>
</dbReference>
<dbReference type="GO" id="GO:0003824">
    <property type="term" value="F:catalytic activity"/>
    <property type="evidence" value="ECO:0007669"/>
    <property type="project" value="InterPro"/>
</dbReference>
<comment type="caution">
    <text evidence="8">The sequence shown here is derived from an EMBL/GenBank/DDBJ whole genome shotgun (WGS) entry which is preliminary data.</text>
</comment>
<keyword evidence="3" id="KW-0949">S-adenosyl-L-methionine</keyword>
<protein>
    <submittedName>
        <fullName evidence="8">Anaerobic ribonucleoside-triphosphate reductase activating protein</fullName>
    </submittedName>
</protein>
<sequence length="257" mass="28008">MSHPVSPSTQQTPTPDLEALSTAAHISSADRLRIGGFTRLTTIDYPGELAAVVFCQGCAWRCRYCHNTDLLDARAPGLIHWTDIRRFLEQRIGLLDGVVFSGGEPTAQSALGAAMQETRALGFKVGLHTGGAYPDRLRDLLPLIDWVGLDIKALPHDYPAITGVANSGQRAWESLDLLLTARVPMEVRTTLMPNWTPEQIAELAHAIADAGVTQYCIQGCDTDRALDETLQGSLVGMDERIGLIDKNRFANFAIRGD</sequence>
<dbReference type="PROSITE" id="PS51918">
    <property type="entry name" value="RADICAL_SAM"/>
    <property type="match status" value="1"/>
</dbReference>
<evidence type="ECO:0000313" key="9">
    <source>
        <dbReference type="Proteomes" id="UP000004200"/>
    </source>
</evidence>
<keyword evidence="5" id="KW-0408">Iron</keyword>
<evidence type="ECO:0000256" key="2">
    <source>
        <dbReference type="ARBA" id="ARBA00022485"/>
    </source>
</evidence>
<name>G2DXT0_9GAMM</name>
<organism evidence="8 9">
    <name type="scientific">Thiorhodococcus drewsii AZ1</name>
    <dbReference type="NCBI Taxonomy" id="765913"/>
    <lineage>
        <taxon>Bacteria</taxon>
        <taxon>Pseudomonadati</taxon>
        <taxon>Pseudomonadota</taxon>
        <taxon>Gammaproteobacteria</taxon>
        <taxon>Chromatiales</taxon>
        <taxon>Chromatiaceae</taxon>
        <taxon>Thiorhodococcus</taxon>
    </lineage>
</organism>
<dbReference type="NCBIfam" id="TIGR02495">
    <property type="entry name" value="NrdG2"/>
    <property type="match status" value="1"/>
</dbReference>
<evidence type="ECO:0000256" key="5">
    <source>
        <dbReference type="ARBA" id="ARBA00023004"/>
    </source>
</evidence>
<keyword evidence="4" id="KW-0479">Metal-binding</keyword>
<proteinExistence type="predicted"/>
<evidence type="ECO:0000256" key="3">
    <source>
        <dbReference type="ARBA" id="ARBA00022691"/>
    </source>
</evidence>
<dbReference type="InterPro" id="IPR007197">
    <property type="entry name" value="rSAM"/>
</dbReference>
<accession>G2DXT0</accession>
<dbReference type="InterPro" id="IPR034457">
    <property type="entry name" value="Organic_radical-activating"/>
</dbReference>
<dbReference type="STRING" id="765913.ThidrDRAFT_0807"/>
<reference evidence="8 9" key="1">
    <citation type="submission" date="2011-06" db="EMBL/GenBank/DDBJ databases">
        <title>The draft genome of Thiorhodococcus drewsii AZ1.</title>
        <authorList>
            <consortium name="US DOE Joint Genome Institute (JGI-PGF)"/>
            <person name="Lucas S."/>
            <person name="Han J."/>
            <person name="Lapidus A."/>
            <person name="Cheng J.-F."/>
            <person name="Goodwin L."/>
            <person name="Pitluck S."/>
            <person name="Peters L."/>
            <person name="Land M.L."/>
            <person name="Hauser L."/>
            <person name="Vogl K."/>
            <person name="Liu Z."/>
            <person name="Imhoff J."/>
            <person name="Thiel V."/>
            <person name="Frigaard N.-U."/>
            <person name="Bryant D.A."/>
            <person name="Woyke T.J."/>
        </authorList>
    </citation>
    <scope>NUCLEOTIDE SEQUENCE [LARGE SCALE GENOMIC DNA]</scope>
    <source>
        <strain evidence="8 9">AZ1</strain>
    </source>
</reference>
<keyword evidence="6" id="KW-0411">Iron-sulfur</keyword>
<dbReference type="eggNOG" id="COG1180">
    <property type="taxonomic scope" value="Bacteria"/>
</dbReference>
<evidence type="ECO:0000256" key="4">
    <source>
        <dbReference type="ARBA" id="ARBA00022723"/>
    </source>
</evidence>
<dbReference type="InterPro" id="IPR058240">
    <property type="entry name" value="rSAM_sf"/>
</dbReference>
<comment type="cofactor">
    <cofactor evidence="1">
        <name>[4Fe-4S] cluster</name>
        <dbReference type="ChEBI" id="CHEBI:49883"/>
    </cofactor>
</comment>
<dbReference type="PANTHER" id="PTHR30352:SF13">
    <property type="entry name" value="GLYCYL-RADICAL ENZYME ACTIVATING ENZYME YJJW-RELATED"/>
    <property type="match status" value="1"/>
</dbReference>
<evidence type="ECO:0000256" key="6">
    <source>
        <dbReference type="ARBA" id="ARBA00023014"/>
    </source>
</evidence>
<keyword evidence="9" id="KW-1185">Reference proteome</keyword>
<dbReference type="SUPFAM" id="SSF102114">
    <property type="entry name" value="Radical SAM enzymes"/>
    <property type="match status" value="1"/>
</dbReference>
<dbReference type="InterPro" id="IPR012840">
    <property type="entry name" value="NrdG2"/>
</dbReference>
<evidence type="ECO:0000313" key="8">
    <source>
        <dbReference type="EMBL" id="EGV33129.1"/>
    </source>
</evidence>
<dbReference type="OrthoDB" id="9782387at2"/>
<dbReference type="PANTHER" id="PTHR30352">
    <property type="entry name" value="PYRUVATE FORMATE-LYASE-ACTIVATING ENZYME"/>
    <property type="match status" value="1"/>
</dbReference>
<dbReference type="CDD" id="cd01335">
    <property type="entry name" value="Radical_SAM"/>
    <property type="match status" value="1"/>
</dbReference>